<keyword evidence="8" id="KW-1185">Reference proteome</keyword>
<dbReference type="AlphaFoldDB" id="A0A7I7QBZ0"/>
<feature type="transmembrane region" description="Helical" evidence="5">
    <location>
        <begin position="49"/>
        <end position="69"/>
    </location>
</feature>
<protein>
    <submittedName>
        <fullName evidence="7">Sodium/calcium exchanger family protein</fullName>
    </submittedName>
</protein>
<dbReference type="Pfam" id="PF01699">
    <property type="entry name" value="Na_Ca_ex"/>
    <property type="match status" value="2"/>
</dbReference>
<evidence type="ECO:0000256" key="2">
    <source>
        <dbReference type="ARBA" id="ARBA00022692"/>
    </source>
</evidence>
<dbReference type="Gene3D" id="1.20.1420.30">
    <property type="entry name" value="NCX, central ion-binding region"/>
    <property type="match status" value="1"/>
</dbReference>
<dbReference type="KEGG" id="msto:MSTO_37510"/>
<dbReference type="GO" id="GO:0055085">
    <property type="term" value="P:transmembrane transport"/>
    <property type="evidence" value="ECO:0007669"/>
    <property type="project" value="InterPro"/>
</dbReference>
<feature type="transmembrane region" description="Helical" evidence="5">
    <location>
        <begin position="228"/>
        <end position="249"/>
    </location>
</feature>
<feature type="domain" description="Sodium/calcium exchanger membrane region" evidence="6">
    <location>
        <begin position="50"/>
        <end position="199"/>
    </location>
</feature>
<feature type="transmembrane region" description="Helical" evidence="5">
    <location>
        <begin position="124"/>
        <end position="146"/>
    </location>
</feature>
<feature type="transmembrane region" description="Helical" evidence="5">
    <location>
        <begin position="182"/>
        <end position="199"/>
    </location>
</feature>
<feature type="transmembrane region" description="Helical" evidence="5">
    <location>
        <begin position="337"/>
        <end position="354"/>
    </location>
</feature>
<feature type="transmembrane region" description="Helical" evidence="5">
    <location>
        <begin position="307"/>
        <end position="325"/>
    </location>
</feature>
<organism evidence="7 8">
    <name type="scientific">Mycobacterium stomatepiae</name>
    <dbReference type="NCBI Taxonomy" id="470076"/>
    <lineage>
        <taxon>Bacteria</taxon>
        <taxon>Bacillati</taxon>
        <taxon>Actinomycetota</taxon>
        <taxon>Actinomycetes</taxon>
        <taxon>Mycobacteriales</taxon>
        <taxon>Mycobacteriaceae</taxon>
        <taxon>Mycobacterium</taxon>
        <taxon>Mycobacterium simiae complex</taxon>
    </lineage>
</organism>
<evidence type="ECO:0000256" key="1">
    <source>
        <dbReference type="ARBA" id="ARBA00004141"/>
    </source>
</evidence>
<dbReference type="InterPro" id="IPR044880">
    <property type="entry name" value="NCX_ion-bd_dom_sf"/>
</dbReference>
<evidence type="ECO:0000313" key="8">
    <source>
        <dbReference type="Proteomes" id="UP000467130"/>
    </source>
</evidence>
<evidence type="ECO:0000256" key="5">
    <source>
        <dbReference type="SAM" id="Phobius"/>
    </source>
</evidence>
<evidence type="ECO:0000259" key="6">
    <source>
        <dbReference type="Pfam" id="PF01699"/>
    </source>
</evidence>
<keyword evidence="4 5" id="KW-0472">Membrane</keyword>
<accession>A0A7I7QBZ0</accession>
<keyword evidence="2 5" id="KW-0812">Transmembrane</keyword>
<name>A0A7I7QBZ0_9MYCO</name>
<dbReference type="Proteomes" id="UP000467130">
    <property type="component" value="Chromosome"/>
</dbReference>
<evidence type="ECO:0000256" key="3">
    <source>
        <dbReference type="ARBA" id="ARBA00022989"/>
    </source>
</evidence>
<dbReference type="GO" id="GO:0016020">
    <property type="term" value="C:membrane"/>
    <property type="evidence" value="ECO:0007669"/>
    <property type="project" value="UniProtKB-SubCell"/>
</dbReference>
<dbReference type="EMBL" id="AP022587">
    <property type="protein sequence ID" value="BBY23546.1"/>
    <property type="molecule type" value="Genomic_DNA"/>
</dbReference>
<proteinExistence type="predicted"/>
<comment type="subcellular location">
    <subcellularLocation>
        <location evidence="1">Membrane</location>
        <topology evidence="1">Multi-pass membrane protein</topology>
    </subcellularLocation>
</comment>
<sequence>MLATDSPVATVPTASHAPRGTLFRSALITAMLIAPAVVVRVIGLHPDPVVALLIFGAAVVSASFLLAWAAEAAQIDVSGGLAVAVLALVAVLPEYAVDLYYAFVSGHNAEYTQYAAANMTGSNRLLMGLGWPVVVLIGVVAARRAGAGKTTGLTLQPANRVELGFLLIAGIVAFAIPAAGEIHLGLGLALLAWFGFYLYKVSHGDVEEPDLIGTAAALGELSDRSRRVVVVSLFAVSGAVILLCAKPFADNLVAAGTELGIDRFLLVQWLAPLASEAPEFIIATIFASRGKGTAAIATLISSKVNQWTLLIGSLPVAHLLGGGGFSLELDSRQLEEVLLTASQTLMGVALILALRFRRGAAWTLLGLFIIQFPLTSTPERLVLCGIYAMIAIGALIVNRHYLAATLQAPFLGTAVRHAGHPHHLEEESALPR</sequence>
<evidence type="ECO:0000256" key="4">
    <source>
        <dbReference type="ARBA" id="ARBA00023136"/>
    </source>
</evidence>
<feature type="domain" description="Sodium/calcium exchanger membrane region" evidence="6">
    <location>
        <begin position="231"/>
        <end position="370"/>
    </location>
</feature>
<dbReference type="InterPro" id="IPR004837">
    <property type="entry name" value="NaCa_Exmemb"/>
</dbReference>
<keyword evidence="3 5" id="KW-1133">Transmembrane helix</keyword>
<gene>
    <name evidence="7" type="ORF">MSTO_37510</name>
</gene>
<reference evidence="7 8" key="1">
    <citation type="journal article" date="2019" name="Emerg. Microbes Infect.">
        <title>Comprehensive subspecies identification of 175 nontuberculous mycobacteria species based on 7547 genomic profiles.</title>
        <authorList>
            <person name="Matsumoto Y."/>
            <person name="Kinjo T."/>
            <person name="Motooka D."/>
            <person name="Nabeya D."/>
            <person name="Jung N."/>
            <person name="Uechi K."/>
            <person name="Horii T."/>
            <person name="Iida T."/>
            <person name="Fujita J."/>
            <person name="Nakamura S."/>
        </authorList>
    </citation>
    <scope>NUCLEOTIDE SEQUENCE [LARGE SCALE GENOMIC DNA]</scope>
    <source>
        <strain evidence="7 8">JCM 17783</strain>
    </source>
</reference>
<feature type="transmembrane region" description="Helical" evidence="5">
    <location>
        <begin position="81"/>
        <end position="104"/>
    </location>
</feature>
<feature type="transmembrane region" description="Helical" evidence="5">
    <location>
        <begin position="269"/>
        <end position="287"/>
    </location>
</feature>
<evidence type="ECO:0000313" key="7">
    <source>
        <dbReference type="EMBL" id="BBY23546.1"/>
    </source>
</evidence>
<feature type="transmembrane region" description="Helical" evidence="5">
    <location>
        <begin position="21"/>
        <end position="43"/>
    </location>
</feature>
<feature type="transmembrane region" description="Helical" evidence="5">
    <location>
        <begin position="380"/>
        <end position="397"/>
    </location>
</feature>